<dbReference type="PANTHER" id="PTHR31623:SF17">
    <property type="entry name" value="F21J9.9"/>
    <property type="match status" value="1"/>
</dbReference>
<dbReference type="EMBL" id="JAGGNH010000005">
    <property type="protein sequence ID" value="KAJ0972391.1"/>
    <property type="molecule type" value="Genomic_DNA"/>
</dbReference>
<keyword evidence="6" id="KW-1185">Reference proteome</keyword>
<sequence length="423" mass="47240">MLKIQIKSKETIRPSSPTSPNLPPIQLSSLDHTSPPIYTHILLFYSTTTSTTTITNPLGRLKTSLSSTLTHFFPLAGRIQPSNSDGTLHVHCTDNGAEFIEALAEGDLESFLKTSSPIDEFPKLLPIKKDQFKLSEALLAVQVTMFDSGGHVLGLSMSHLIADGASMAMFLKEWSSISRGTASTGSLPKFDSSSKVFPPQPWSALPSSSVEKEEHEEGDQVSTVAIRRFVIDKDGVETLRSSGREGWRPTRVEAVSALTWRCLRRAKGDAWENSGAVSQVVNIRKKMAAALFEEDFGNLWVDVVVKGEDGRLEEGIREGVRGVDEEYVRRWIEVKEKRERRRSSSSSARSDWILTSWCRMGFYKSDFGWGEPAWVGCGLREMKDVCMFIDAKDGQGIELWVWLDADQMTKFETDPELLHFLSN</sequence>
<evidence type="ECO:0000313" key="6">
    <source>
        <dbReference type="Proteomes" id="UP001085076"/>
    </source>
</evidence>
<dbReference type="Pfam" id="PF02458">
    <property type="entry name" value="Transferase"/>
    <property type="match status" value="1"/>
</dbReference>
<reference evidence="5" key="1">
    <citation type="submission" date="2021-03" db="EMBL/GenBank/DDBJ databases">
        <authorList>
            <person name="Li Z."/>
            <person name="Yang C."/>
        </authorList>
    </citation>
    <scope>NUCLEOTIDE SEQUENCE</scope>
    <source>
        <strain evidence="5">Dzin_1.0</strain>
        <tissue evidence="5">Leaf</tissue>
    </source>
</reference>
<dbReference type="InterPro" id="IPR023213">
    <property type="entry name" value="CAT-like_dom_sf"/>
</dbReference>
<evidence type="ECO:0000256" key="4">
    <source>
        <dbReference type="SAM" id="MobiDB-lite"/>
    </source>
</evidence>
<evidence type="ECO:0000256" key="3">
    <source>
        <dbReference type="ARBA" id="ARBA00023315"/>
    </source>
</evidence>
<proteinExistence type="inferred from homology"/>
<dbReference type="Gene3D" id="3.30.559.10">
    <property type="entry name" value="Chloramphenicol acetyltransferase-like domain"/>
    <property type="match status" value="2"/>
</dbReference>
<name>A0A9D5HD55_9LILI</name>
<dbReference type="SUPFAM" id="SSF52777">
    <property type="entry name" value="CoA-dependent acyltransferases"/>
    <property type="match status" value="1"/>
</dbReference>
<protein>
    <submittedName>
        <fullName evidence="5">Uncharacterized protein</fullName>
    </submittedName>
</protein>
<evidence type="ECO:0000256" key="2">
    <source>
        <dbReference type="ARBA" id="ARBA00022679"/>
    </source>
</evidence>
<dbReference type="AlphaFoldDB" id="A0A9D5HD55"/>
<feature type="region of interest" description="Disordered" evidence="4">
    <location>
        <begin position="189"/>
        <end position="219"/>
    </location>
</feature>
<organism evidence="5 6">
    <name type="scientific">Dioscorea zingiberensis</name>
    <dbReference type="NCBI Taxonomy" id="325984"/>
    <lineage>
        <taxon>Eukaryota</taxon>
        <taxon>Viridiplantae</taxon>
        <taxon>Streptophyta</taxon>
        <taxon>Embryophyta</taxon>
        <taxon>Tracheophyta</taxon>
        <taxon>Spermatophyta</taxon>
        <taxon>Magnoliopsida</taxon>
        <taxon>Liliopsida</taxon>
        <taxon>Dioscoreales</taxon>
        <taxon>Dioscoreaceae</taxon>
        <taxon>Dioscorea</taxon>
    </lineage>
</organism>
<keyword evidence="3" id="KW-0012">Acyltransferase</keyword>
<feature type="region of interest" description="Disordered" evidence="4">
    <location>
        <begin position="1"/>
        <end position="25"/>
    </location>
</feature>
<keyword evidence="2" id="KW-0808">Transferase</keyword>
<dbReference type="Proteomes" id="UP001085076">
    <property type="component" value="Miscellaneous, Linkage group lg05"/>
</dbReference>
<reference evidence="5" key="2">
    <citation type="journal article" date="2022" name="Hortic Res">
        <title>The genome of Dioscorea zingiberensis sheds light on the biosynthesis, origin and evolution of the medicinally important diosgenin saponins.</title>
        <authorList>
            <person name="Li Y."/>
            <person name="Tan C."/>
            <person name="Li Z."/>
            <person name="Guo J."/>
            <person name="Li S."/>
            <person name="Chen X."/>
            <person name="Wang C."/>
            <person name="Dai X."/>
            <person name="Yang H."/>
            <person name="Song W."/>
            <person name="Hou L."/>
            <person name="Xu J."/>
            <person name="Tong Z."/>
            <person name="Xu A."/>
            <person name="Yuan X."/>
            <person name="Wang W."/>
            <person name="Yang Q."/>
            <person name="Chen L."/>
            <person name="Sun Z."/>
            <person name="Wang K."/>
            <person name="Pan B."/>
            <person name="Chen J."/>
            <person name="Bao Y."/>
            <person name="Liu F."/>
            <person name="Qi X."/>
            <person name="Gang D.R."/>
            <person name="Wen J."/>
            <person name="Li J."/>
        </authorList>
    </citation>
    <scope>NUCLEOTIDE SEQUENCE</scope>
    <source>
        <strain evidence="5">Dzin_1.0</strain>
    </source>
</reference>
<dbReference type="GO" id="GO:0016746">
    <property type="term" value="F:acyltransferase activity"/>
    <property type="evidence" value="ECO:0007669"/>
    <property type="project" value="UniProtKB-KW"/>
</dbReference>
<evidence type="ECO:0000256" key="1">
    <source>
        <dbReference type="ARBA" id="ARBA00009861"/>
    </source>
</evidence>
<gene>
    <name evidence="5" type="ORF">J5N97_020350</name>
</gene>
<dbReference type="OrthoDB" id="671439at2759"/>
<evidence type="ECO:0000313" key="5">
    <source>
        <dbReference type="EMBL" id="KAJ0972391.1"/>
    </source>
</evidence>
<dbReference type="PANTHER" id="PTHR31623">
    <property type="entry name" value="F21J9.9"/>
    <property type="match status" value="1"/>
</dbReference>
<accession>A0A9D5HD55</accession>
<comment type="similarity">
    <text evidence="1">Belongs to the plant acyltransferase family.</text>
</comment>
<comment type="caution">
    <text evidence="5">The sequence shown here is derived from an EMBL/GenBank/DDBJ whole genome shotgun (WGS) entry which is preliminary data.</text>
</comment>